<evidence type="ECO:0000256" key="5">
    <source>
        <dbReference type="ARBA" id="ARBA00023098"/>
    </source>
</evidence>
<dbReference type="SUPFAM" id="SSF53659">
    <property type="entry name" value="Isocitrate/Isopropylmalate dehydrogenase-like"/>
    <property type="match status" value="1"/>
</dbReference>
<dbReference type="InterPro" id="IPR003664">
    <property type="entry name" value="FA_synthesis"/>
</dbReference>
<dbReference type="PANTHER" id="PTHR30100:SF1">
    <property type="entry name" value="PHOSPHATE ACYLTRANSFERASE"/>
    <property type="match status" value="1"/>
</dbReference>
<dbReference type="PATRIC" id="fig|1297742.4.peg.2144"/>
<dbReference type="InterPro" id="IPR012281">
    <property type="entry name" value="Phospholipid_synth_PlsX-like"/>
</dbReference>
<organism evidence="11 12">
    <name type="scientific">Pseudomyxococcus hansupus</name>
    <dbReference type="NCBI Taxonomy" id="1297742"/>
    <lineage>
        <taxon>Bacteria</taxon>
        <taxon>Pseudomonadati</taxon>
        <taxon>Myxococcota</taxon>
        <taxon>Myxococcia</taxon>
        <taxon>Myxococcales</taxon>
        <taxon>Cystobacterineae</taxon>
        <taxon>Myxococcaceae</taxon>
        <taxon>Pseudomyxococcus</taxon>
    </lineage>
</organism>
<dbReference type="GO" id="GO:0008654">
    <property type="term" value="P:phospholipid biosynthetic process"/>
    <property type="evidence" value="ECO:0007669"/>
    <property type="project" value="UniProtKB-KW"/>
</dbReference>
<comment type="function">
    <text evidence="10">Catalyzes the reversible formation of acyl-phosphate (acyl-PO(4)) from acyl-[acyl-carrier-protein] (acyl-ACP). This enzyme utilizes acyl-ACP as fatty acyl donor, but not acyl-CoA.</text>
</comment>
<evidence type="ECO:0000256" key="8">
    <source>
        <dbReference type="ARBA" id="ARBA00024069"/>
    </source>
</evidence>
<dbReference type="GO" id="GO:0005737">
    <property type="term" value="C:cytoplasm"/>
    <property type="evidence" value="ECO:0007669"/>
    <property type="project" value="UniProtKB-SubCell"/>
</dbReference>
<dbReference type="OrthoDB" id="9806408at2"/>
<evidence type="ECO:0000256" key="7">
    <source>
        <dbReference type="ARBA" id="ARBA00023264"/>
    </source>
</evidence>
<evidence type="ECO:0000313" key="11">
    <source>
        <dbReference type="EMBL" id="AKQ65208.1"/>
    </source>
</evidence>
<reference evidence="11 12" key="1">
    <citation type="journal article" date="2016" name="PLoS ONE">
        <title>Complete Genome Sequence and Comparative Genomics of a Novel Myxobacterium Myxococcus hansupus.</title>
        <authorList>
            <person name="Sharma G."/>
            <person name="Narwani T."/>
            <person name="Subramanian S."/>
        </authorList>
    </citation>
    <scope>NUCLEOTIDE SEQUENCE [LARGE SCALE GENOMIC DNA]</scope>
    <source>
        <strain evidence="12">mixupus</strain>
    </source>
</reference>
<keyword evidence="7 10" id="KW-1208">Phospholipid metabolism</keyword>
<dbReference type="Gene3D" id="3.40.718.10">
    <property type="entry name" value="Isopropylmalate Dehydrogenase"/>
    <property type="match status" value="1"/>
</dbReference>
<keyword evidence="6 10" id="KW-0594">Phospholipid biosynthesis</keyword>
<evidence type="ECO:0000256" key="9">
    <source>
        <dbReference type="ARBA" id="ARBA00046608"/>
    </source>
</evidence>
<keyword evidence="2 10" id="KW-0963">Cytoplasm</keyword>
<evidence type="ECO:0000256" key="2">
    <source>
        <dbReference type="ARBA" id="ARBA00022490"/>
    </source>
</evidence>
<dbReference type="Proteomes" id="UP000009026">
    <property type="component" value="Chromosome"/>
</dbReference>
<gene>
    <name evidence="10" type="primary">plsX</name>
    <name evidence="11" type="ORF">A176_002120</name>
</gene>
<dbReference type="GO" id="GO:0006633">
    <property type="term" value="P:fatty acid biosynthetic process"/>
    <property type="evidence" value="ECO:0007669"/>
    <property type="project" value="UniProtKB-UniRule"/>
</dbReference>
<evidence type="ECO:0000256" key="10">
    <source>
        <dbReference type="HAMAP-Rule" id="MF_00019"/>
    </source>
</evidence>
<dbReference type="EC" id="2.3.1.274" evidence="8 10"/>
<dbReference type="Pfam" id="PF02504">
    <property type="entry name" value="FA_synthesis"/>
    <property type="match status" value="1"/>
</dbReference>
<dbReference type="KEGG" id="mym:A176_002120"/>
<dbReference type="UniPathway" id="UPA00085"/>
<dbReference type="PANTHER" id="PTHR30100">
    <property type="entry name" value="FATTY ACID/PHOSPHOLIPID SYNTHESIS PROTEIN PLSX"/>
    <property type="match status" value="1"/>
</dbReference>
<dbReference type="RefSeq" id="WP_002639896.1">
    <property type="nucleotide sequence ID" value="NZ_CP012109.1"/>
</dbReference>
<name>A0A0H4WUF4_9BACT</name>
<evidence type="ECO:0000256" key="6">
    <source>
        <dbReference type="ARBA" id="ARBA00023209"/>
    </source>
</evidence>
<comment type="catalytic activity">
    <reaction evidence="1 10">
        <text>a fatty acyl-[ACP] + phosphate = an acyl phosphate + holo-[ACP]</text>
        <dbReference type="Rhea" id="RHEA:42292"/>
        <dbReference type="Rhea" id="RHEA-COMP:9685"/>
        <dbReference type="Rhea" id="RHEA-COMP:14125"/>
        <dbReference type="ChEBI" id="CHEBI:43474"/>
        <dbReference type="ChEBI" id="CHEBI:59918"/>
        <dbReference type="ChEBI" id="CHEBI:64479"/>
        <dbReference type="ChEBI" id="CHEBI:138651"/>
        <dbReference type="EC" id="2.3.1.274"/>
    </reaction>
</comment>
<dbReference type="NCBIfam" id="TIGR00182">
    <property type="entry name" value="plsX"/>
    <property type="match status" value="1"/>
</dbReference>
<comment type="subunit">
    <text evidence="9 10">Homodimer. Probably interacts with PlsY.</text>
</comment>
<keyword evidence="11" id="KW-0012">Acyltransferase</keyword>
<evidence type="ECO:0000256" key="4">
    <source>
        <dbReference type="ARBA" id="ARBA00022679"/>
    </source>
</evidence>
<evidence type="ECO:0000313" key="12">
    <source>
        <dbReference type="Proteomes" id="UP000009026"/>
    </source>
</evidence>
<comment type="similarity">
    <text evidence="10">Belongs to the PlsX family.</text>
</comment>
<dbReference type="HAMAP" id="MF_00019">
    <property type="entry name" value="PlsX"/>
    <property type="match status" value="1"/>
</dbReference>
<evidence type="ECO:0000256" key="3">
    <source>
        <dbReference type="ARBA" id="ARBA00022516"/>
    </source>
</evidence>
<comment type="subcellular location">
    <subcellularLocation>
        <location evidence="10">Cytoplasm</location>
    </subcellularLocation>
    <text evidence="10">Associated with the membrane possibly through PlsY.</text>
</comment>
<keyword evidence="12" id="KW-1185">Reference proteome</keyword>
<comment type="pathway">
    <text evidence="10">Lipid metabolism; phospholipid metabolism.</text>
</comment>
<dbReference type="STRING" id="1297742.A176_002120"/>
<proteinExistence type="inferred from homology"/>
<keyword evidence="5 10" id="KW-0443">Lipid metabolism</keyword>
<dbReference type="EMBL" id="CP012109">
    <property type="protein sequence ID" value="AKQ65208.1"/>
    <property type="molecule type" value="Genomic_DNA"/>
</dbReference>
<sequence>MRLVLDAMGGDHAPAAPVEGAVLFARAHPGCQVLLVGDEAKVAPLLGKGRPPSNLEVHHASEVVEMDEHASTAFRRKRDSSLRVGFELVRDGRADALVSAGNSGAVMAGGLLTLGRLPGVERPAIAALFPALKGGGRCLLLDAGANVDCRPSHLAQFAVMGEAYVRARMGVARPRVAVLSNGEESSKGTPLTREASDLLRRSDLDFVGYVEGKDLFSGDVQVVVTDGFTGNVVLKTSEGVGMGVIGMLRQAIERRGGLAEKVGAMLLQPALAGLRRVVDYAEYGGAPLLGIQGVGIVAHGRSTPRALFNALGAALAMAEGGVQAELTRCIGRAAGWLPSVPKGKRATEAGVSD</sequence>
<dbReference type="AlphaFoldDB" id="A0A0H4WUF4"/>
<accession>A0A0H4WUF4</accession>
<dbReference type="eggNOG" id="COG0416">
    <property type="taxonomic scope" value="Bacteria"/>
</dbReference>
<keyword evidence="3 10" id="KW-0444">Lipid biosynthesis</keyword>
<dbReference type="PIRSF" id="PIRSF002465">
    <property type="entry name" value="Phsphlp_syn_PlsX"/>
    <property type="match status" value="1"/>
</dbReference>
<protein>
    <recommendedName>
        <fullName evidence="8 10">Phosphate acyltransferase</fullName>
        <ecNumber evidence="8 10">2.3.1.274</ecNumber>
    </recommendedName>
    <alternativeName>
        <fullName evidence="10">Acyl-ACP phosphotransacylase</fullName>
    </alternativeName>
    <alternativeName>
        <fullName evidence="10">Acyl-[acyl-carrier-protein]--phosphate acyltransferase</fullName>
    </alternativeName>
    <alternativeName>
        <fullName evidence="10">Phosphate-acyl-ACP acyltransferase</fullName>
    </alternativeName>
</protein>
<evidence type="ECO:0000256" key="1">
    <source>
        <dbReference type="ARBA" id="ARBA00001232"/>
    </source>
</evidence>
<keyword evidence="4 10" id="KW-0808">Transferase</keyword>
<dbReference type="GO" id="GO:0043811">
    <property type="term" value="F:phosphate:acyl-[acyl carrier protein] acyltransferase activity"/>
    <property type="evidence" value="ECO:0007669"/>
    <property type="project" value="UniProtKB-UniRule"/>
</dbReference>